<protein>
    <submittedName>
        <fullName evidence="3">DUF2892 domain-containing protein</fullName>
    </submittedName>
</protein>
<accession>A0A2P7QGS3</accession>
<reference evidence="3 4" key="1">
    <citation type="submission" date="2018-03" db="EMBL/GenBank/DDBJ databases">
        <title>The draft genome of Zobellella taiwanensis JCM 13381.</title>
        <authorList>
            <person name="Liu L."/>
            <person name="Li L."/>
            <person name="Wang T."/>
            <person name="Zhang X."/>
            <person name="Liang L."/>
        </authorList>
    </citation>
    <scope>NUCLEOTIDE SEQUENCE [LARGE SCALE GENOMIC DNA]</scope>
    <source>
        <strain evidence="3 4">JCM 13381</strain>
    </source>
</reference>
<evidence type="ECO:0000259" key="2">
    <source>
        <dbReference type="Pfam" id="PF11127"/>
    </source>
</evidence>
<evidence type="ECO:0000256" key="1">
    <source>
        <dbReference type="SAM" id="Phobius"/>
    </source>
</evidence>
<evidence type="ECO:0000313" key="3">
    <source>
        <dbReference type="EMBL" id="PSJ37172.1"/>
    </source>
</evidence>
<evidence type="ECO:0000313" key="4">
    <source>
        <dbReference type="Proteomes" id="UP000242181"/>
    </source>
</evidence>
<feature type="domain" description="Inner membrane protein YgaP-like transmembrane" evidence="2">
    <location>
        <begin position="1"/>
        <end position="58"/>
    </location>
</feature>
<sequence length="60" mass="6568">MEKNIGSVDRLVRMVVGLVLIALVFVGPQTPWGWLGVIPLLTAFVSFCPLYRLLGIGRGK</sequence>
<dbReference type="OrthoDB" id="9804804at2"/>
<keyword evidence="4" id="KW-1185">Reference proteome</keyword>
<dbReference type="Pfam" id="PF11127">
    <property type="entry name" value="YgaP-like_TM"/>
    <property type="match status" value="1"/>
</dbReference>
<dbReference type="Proteomes" id="UP000242181">
    <property type="component" value="Unassembled WGS sequence"/>
</dbReference>
<dbReference type="EMBL" id="PXYH01000030">
    <property type="protein sequence ID" value="PSJ37172.1"/>
    <property type="molecule type" value="Genomic_DNA"/>
</dbReference>
<feature type="transmembrane region" description="Helical" evidence="1">
    <location>
        <begin position="34"/>
        <end position="54"/>
    </location>
</feature>
<gene>
    <name evidence="3" type="ORF">C7I36_15935</name>
</gene>
<dbReference type="RefSeq" id="WP_106454674.1">
    <property type="nucleotide sequence ID" value="NZ_PXYH01000030.1"/>
</dbReference>
<organism evidence="3 4">
    <name type="scientific">Zobellella taiwanensis</name>
    <dbReference type="NCBI Taxonomy" id="347535"/>
    <lineage>
        <taxon>Bacteria</taxon>
        <taxon>Pseudomonadati</taxon>
        <taxon>Pseudomonadota</taxon>
        <taxon>Gammaproteobacteria</taxon>
        <taxon>Aeromonadales</taxon>
        <taxon>Aeromonadaceae</taxon>
        <taxon>Zobellella</taxon>
    </lineage>
</organism>
<dbReference type="AlphaFoldDB" id="A0A2P7QGS3"/>
<proteinExistence type="predicted"/>
<name>A0A2P7QGS3_9GAMM</name>
<keyword evidence="1" id="KW-0812">Transmembrane</keyword>
<dbReference type="InterPro" id="IPR021309">
    <property type="entry name" value="YgaP-like_TM"/>
</dbReference>
<feature type="transmembrane region" description="Helical" evidence="1">
    <location>
        <begin position="12"/>
        <end position="28"/>
    </location>
</feature>
<keyword evidence="1" id="KW-0472">Membrane</keyword>
<keyword evidence="1" id="KW-1133">Transmembrane helix</keyword>
<comment type="caution">
    <text evidence="3">The sequence shown here is derived from an EMBL/GenBank/DDBJ whole genome shotgun (WGS) entry which is preliminary data.</text>
</comment>